<accession>A0A2R6PW64</accession>
<organism evidence="1 2">
    <name type="scientific">Actinidia chinensis var. chinensis</name>
    <name type="common">Chinese soft-hair kiwi</name>
    <dbReference type="NCBI Taxonomy" id="1590841"/>
    <lineage>
        <taxon>Eukaryota</taxon>
        <taxon>Viridiplantae</taxon>
        <taxon>Streptophyta</taxon>
        <taxon>Embryophyta</taxon>
        <taxon>Tracheophyta</taxon>
        <taxon>Spermatophyta</taxon>
        <taxon>Magnoliopsida</taxon>
        <taxon>eudicotyledons</taxon>
        <taxon>Gunneridae</taxon>
        <taxon>Pentapetalae</taxon>
        <taxon>asterids</taxon>
        <taxon>Ericales</taxon>
        <taxon>Actinidiaceae</taxon>
        <taxon>Actinidia</taxon>
    </lineage>
</organism>
<comment type="caution">
    <text evidence="1">The sequence shown here is derived from an EMBL/GenBank/DDBJ whole genome shotgun (WGS) entry which is preliminary data.</text>
</comment>
<name>A0A2R6PW64_ACTCC</name>
<sequence>MAPQRDHLVMVGREGFEMLDSYFGRKGKPVATQGPQQQKPHAYNEGLQVPPMEHRVIDCYVAADLYGGTLFVDNRKPVRAVYNY</sequence>
<dbReference type="OrthoDB" id="1660139at2759"/>
<dbReference type="AlphaFoldDB" id="A0A2R6PW64"/>
<dbReference type="Gramene" id="PSR98001">
    <property type="protein sequence ID" value="PSR98001"/>
    <property type="gene ID" value="CEY00_Acc24589"/>
</dbReference>
<protein>
    <submittedName>
        <fullName evidence="1">WD repeat-containing protein on Y chromosome like</fullName>
    </submittedName>
</protein>
<evidence type="ECO:0000313" key="1">
    <source>
        <dbReference type="EMBL" id="PSR98001.1"/>
    </source>
</evidence>
<keyword evidence="2" id="KW-1185">Reference proteome</keyword>
<reference evidence="1 2" key="1">
    <citation type="submission" date="2017-07" db="EMBL/GenBank/DDBJ databases">
        <title>An improved, manually edited Actinidia chinensis var. chinensis (kiwifruit) genome highlights the challenges associated with draft genomes and gene prediction in plants.</title>
        <authorList>
            <person name="Pilkington S."/>
            <person name="Crowhurst R."/>
            <person name="Hilario E."/>
            <person name="Nardozza S."/>
            <person name="Fraser L."/>
            <person name="Peng Y."/>
            <person name="Gunaseelan K."/>
            <person name="Simpson R."/>
            <person name="Tahir J."/>
            <person name="Deroles S."/>
            <person name="Templeton K."/>
            <person name="Luo Z."/>
            <person name="Davy M."/>
            <person name="Cheng C."/>
            <person name="Mcneilage M."/>
            <person name="Scaglione D."/>
            <person name="Liu Y."/>
            <person name="Zhang Q."/>
            <person name="Datson P."/>
            <person name="De Silva N."/>
            <person name="Gardiner S."/>
            <person name="Bassett H."/>
            <person name="Chagne D."/>
            <person name="Mccallum J."/>
            <person name="Dzierzon H."/>
            <person name="Deng C."/>
            <person name="Wang Y.-Y."/>
            <person name="Barron N."/>
            <person name="Manako K."/>
            <person name="Bowen J."/>
            <person name="Foster T."/>
            <person name="Erridge Z."/>
            <person name="Tiffin H."/>
            <person name="Waite C."/>
            <person name="Davies K."/>
            <person name="Grierson E."/>
            <person name="Laing W."/>
            <person name="Kirk R."/>
            <person name="Chen X."/>
            <person name="Wood M."/>
            <person name="Montefiori M."/>
            <person name="Brummell D."/>
            <person name="Schwinn K."/>
            <person name="Catanach A."/>
            <person name="Fullerton C."/>
            <person name="Li D."/>
            <person name="Meiyalaghan S."/>
            <person name="Nieuwenhuizen N."/>
            <person name="Read N."/>
            <person name="Prakash R."/>
            <person name="Hunter D."/>
            <person name="Zhang H."/>
            <person name="Mckenzie M."/>
            <person name="Knabel M."/>
            <person name="Harris A."/>
            <person name="Allan A."/>
            <person name="Chen A."/>
            <person name="Janssen B."/>
            <person name="Plunkett B."/>
            <person name="Dwamena C."/>
            <person name="Voogd C."/>
            <person name="Leif D."/>
            <person name="Lafferty D."/>
            <person name="Souleyre E."/>
            <person name="Varkonyi-Gasic E."/>
            <person name="Gambi F."/>
            <person name="Hanley J."/>
            <person name="Yao J.-L."/>
            <person name="Cheung J."/>
            <person name="David K."/>
            <person name="Warren B."/>
            <person name="Marsh K."/>
            <person name="Snowden K."/>
            <person name="Lin-Wang K."/>
            <person name="Brian L."/>
            <person name="Martinez-Sanchez M."/>
            <person name="Wang M."/>
            <person name="Ileperuma N."/>
            <person name="Macnee N."/>
            <person name="Campin R."/>
            <person name="Mcatee P."/>
            <person name="Drummond R."/>
            <person name="Espley R."/>
            <person name="Ireland H."/>
            <person name="Wu R."/>
            <person name="Atkinson R."/>
            <person name="Karunairetnam S."/>
            <person name="Bulley S."/>
            <person name="Chunkath S."/>
            <person name="Hanley Z."/>
            <person name="Storey R."/>
            <person name="Thrimawithana A."/>
            <person name="Thomson S."/>
            <person name="David C."/>
            <person name="Testolin R."/>
        </authorList>
    </citation>
    <scope>NUCLEOTIDE SEQUENCE [LARGE SCALE GENOMIC DNA]</scope>
    <source>
        <strain evidence="2">cv. Red5</strain>
        <tissue evidence="1">Young leaf</tissue>
    </source>
</reference>
<dbReference type="PANTHER" id="PTHR33484:SF3">
    <property type="entry name" value="HYDROXYPROLINE-RICH GLYCOPROTEIN FAMILY PROTEIN"/>
    <property type="match status" value="1"/>
</dbReference>
<dbReference type="EMBL" id="NKQK01000022">
    <property type="protein sequence ID" value="PSR98001.1"/>
    <property type="molecule type" value="Genomic_DNA"/>
</dbReference>
<gene>
    <name evidence="1" type="ORF">CEY00_Acc24589</name>
</gene>
<dbReference type="InParanoid" id="A0A2R6PW64"/>
<dbReference type="Proteomes" id="UP000241394">
    <property type="component" value="Chromosome LG22"/>
</dbReference>
<proteinExistence type="predicted"/>
<evidence type="ECO:0000313" key="2">
    <source>
        <dbReference type="Proteomes" id="UP000241394"/>
    </source>
</evidence>
<dbReference type="PANTHER" id="PTHR33484">
    <property type="entry name" value="BNAC07G33360D PROTEIN"/>
    <property type="match status" value="1"/>
</dbReference>
<reference evidence="2" key="2">
    <citation type="journal article" date="2018" name="BMC Genomics">
        <title>A manually annotated Actinidia chinensis var. chinensis (kiwifruit) genome highlights the challenges associated with draft genomes and gene prediction in plants.</title>
        <authorList>
            <person name="Pilkington S.M."/>
            <person name="Crowhurst R."/>
            <person name="Hilario E."/>
            <person name="Nardozza S."/>
            <person name="Fraser L."/>
            <person name="Peng Y."/>
            <person name="Gunaseelan K."/>
            <person name="Simpson R."/>
            <person name="Tahir J."/>
            <person name="Deroles S.C."/>
            <person name="Templeton K."/>
            <person name="Luo Z."/>
            <person name="Davy M."/>
            <person name="Cheng C."/>
            <person name="McNeilage M."/>
            <person name="Scaglione D."/>
            <person name="Liu Y."/>
            <person name="Zhang Q."/>
            <person name="Datson P."/>
            <person name="De Silva N."/>
            <person name="Gardiner S.E."/>
            <person name="Bassett H."/>
            <person name="Chagne D."/>
            <person name="McCallum J."/>
            <person name="Dzierzon H."/>
            <person name="Deng C."/>
            <person name="Wang Y.Y."/>
            <person name="Barron L."/>
            <person name="Manako K."/>
            <person name="Bowen J."/>
            <person name="Foster T.M."/>
            <person name="Erridge Z.A."/>
            <person name="Tiffin H."/>
            <person name="Waite C.N."/>
            <person name="Davies K.M."/>
            <person name="Grierson E.P."/>
            <person name="Laing W.A."/>
            <person name="Kirk R."/>
            <person name="Chen X."/>
            <person name="Wood M."/>
            <person name="Montefiori M."/>
            <person name="Brummell D.A."/>
            <person name="Schwinn K.E."/>
            <person name="Catanach A."/>
            <person name="Fullerton C."/>
            <person name="Li D."/>
            <person name="Meiyalaghan S."/>
            <person name="Nieuwenhuizen N."/>
            <person name="Read N."/>
            <person name="Prakash R."/>
            <person name="Hunter D."/>
            <person name="Zhang H."/>
            <person name="McKenzie M."/>
            <person name="Knabel M."/>
            <person name="Harris A."/>
            <person name="Allan A.C."/>
            <person name="Gleave A."/>
            <person name="Chen A."/>
            <person name="Janssen B.J."/>
            <person name="Plunkett B."/>
            <person name="Ampomah-Dwamena C."/>
            <person name="Voogd C."/>
            <person name="Leif D."/>
            <person name="Lafferty D."/>
            <person name="Souleyre E.J.F."/>
            <person name="Varkonyi-Gasic E."/>
            <person name="Gambi F."/>
            <person name="Hanley J."/>
            <person name="Yao J.L."/>
            <person name="Cheung J."/>
            <person name="David K.M."/>
            <person name="Warren B."/>
            <person name="Marsh K."/>
            <person name="Snowden K.C."/>
            <person name="Lin-Wang K."/>
            <person name="Brian L."/>
            <person name="Martinez-Sanchez M."/>
            <person name="Wang M."/>
            <person name="Ileperuma N."/>
            <person name="Macnee N."/>
            <person name="Campin R."/>
            <person name="McAtee P."/>
            <person name="Drummond R.S.M."/>
            <person name="Espley R.V."/>
            <person name="Ireland H.S."/>
            <person name="Wu R."/>
            <person name="Atkinson R.G."/>
            <person name="Karunairetnam S."/>
            <person name="Bulley S."/>
            <person name="Chunkath S."/>
            <person name="Hanley Z."/>
            <person name="Storey R."/>
            <person name="Thrimawithana A.H."/>
            <person name="Thomson S."/>
            <person name="David C."/>
            <person name="Testolin R."/>
            <person name="Huang H."/>
            <person name="Hellens R.P."/>
            <person name="Schaffer R.J."/>
        </authorList>
    </citation>
    <scope>NUCLEOTIDE SEQUENCE [LARGE SCALE GENOMIC DNA]</scope>
    <source>
        <strain evidence="2">cv. Red5</strain>
    </source>
</reference>
<dbReference type="OMA" id="ATIDCYQ"/>